<feature type="region of interest" description="Disordered" evidence="2">
    <location>
        <begin position="198"/>
        <end position="247"/>
    </location>
</feature>
<dbReference type="EMBL" id="MU007011">
    <property type="protein sequence ID" value="KAF2436166.1"/>
    <property type="molecule type" value="Genomic_DNA"/>
</dbReference>
<dbReference type="AlphaFoldDB" id="A0A9P4P409"/>
<organism evidence="3 4">
    <name type="scientific">Tothia fuscella</name>
    <dbReference type="NCBI Taxonomy" id="1048955"/>
    <lineage>
        <taxon>Eukaryota</taxon>
        <taxon>Fungi</taxon>
        <taxon>Dikarya</taxon>
        <taxon>Ascomycota</taxon>
        <taxon>Pezizomycotina</taxon>
        <taxon>Dothideomycetes</taxon>
        <taxon>Pleosporomycetidae</taxon>
        <taxon>Venturiales</taxon>
        <taxon>Cylindrosympodiaceae</taxon>
        <taxon>Tothia</taxon>
    </lineage>
</organism>
<feature type="region of interest" description="Disordered" evidence="2">
    <location>
        <begin position="398"/>
        <end position="509"/>
    </location>
</feature>
<name>A0A9P4P409_9PEZI</name>
<dbReference type="OrthoDB" id="2121319at2759"/>
<comment type="caution">
    <text evidence="3">The sequence shown here is derived from an EMBL/GenBank/DDBJ whole genome shotgun (WGS) entry which is preliminary data.</text>
</comment>
<feature type="compositionally biased region" description="Polar residues" evidence="2">
    <location>
        <begin position="552"/>
        <end position="564"/>
    </location>
</feature>
<feature type="region of interest" description="Disordered" evidence="2">
    <location>
        <begin position="324"/>
        <end position="357"/>
    </location>
</feature>
<feature type="compositionally biased region" description="Polar residues" evidence="2">
    <location>
        <begin position="71"/>
        <end position="82"/>
    </location>
</feature>
<dbReference type="PANTHER" id="PTHR38120">
    <property type="entry name" value="EXPRESSED PROTEIN"/>
    <property type="match status" value="1"/>
</dbReference>
<feature type="region of interest" description="Disordered" evidence="2">
    <location>
        <begin position="1"/>
        <end position="89"/>
    </location>
</feature>
<feature type="compositionally biased region" description="Polar residues" evidence="2">
    <location>
        <begin position="647"/>
        <end position="669"/>
    </location>
</feature>
<feature type="region of interest" description="Disordered" evidence="2">
    <location>
        <begin position="522"/>
        <end position="669"/>
    </location>
</feature>
<proteinExistence type="predicted"/>
<evidence type="ECO:0000256" key="1">
    <source>
        <dbReference type="SAM" id="Coils"/>
    </source>
</evidence>
<feature type="region of interest" description="Disordered" evidence="2">
    <location>
        <begin position="133"/>
        <end position="157"/>
    </location>
</feature>
<feature type="compositionally biased region" description="Basic and acidic residues" evidence="2">
    <location>
        <begin position="636"/>
        <end position="645"/>
    </location>
</feature>
<keyword evidence="1" id="KW-0175">Coiled coil</keyword>
<keyword evidence="4" id="KW-1185">Reference proteome</keyword>
<feature type="compositionally biased region" description="Polar residues" evidence="2">
    <location>
        <begin position="217"/>
        <end position="247"/>
    </location>
</feature>
<dbReference type="PANTHER" id="PTHR38120:SF1">
    <property type="entry name" value="M PROTEIN, SEROTYPE 2.1"/>
    <property type="match status" value="1"/>
</dbReference>
<feature type="compositionally biased region" description="Low complexity" evidence="2">
    <location>
        <begin position="26"/>
        <end position="45"/>
    </location>
</feature>
<protein>
    <recommendedName>
        <fullName evidence="5">M serotype protein</fullName>
    </recommendedName>
</protein>
<feature type="coiled-coil region" evidence="1">
    <location>
        <begin position="255"/>
        <end position="300"/>
    </location>
</feature>
<reference evidence="3" key="1">
    <citation type="journal article" date="2020" name="Stud. Mycol.">
        <title>101 Dothideomycetes genomes: a test case for predicting lifestyles and emergence of pathogens.</title>
        <authorList>
            <person name="Haridas S."/>
            <person name="Albert R."/>
            <person name="Binder M."/>
            <person name="Bloem J."/>
            <person name="Labutti K."/>
            <person name="Salamov A."/>
            <person name="Andreopoulos B."/>
            <person name="Baker S."/>
            <person name="Barry K."/>
            <person name="Bills G."/>
            <person name="Bluhm B."/>
            <person name="Cannon C."/>
            <person name="Castanera R."/>
            <person name="Culley D."/>
            <person name="Daum C."/>
            <person name="Ezra D."/>
            <person name="Gonzalez J."/>
            <person name="Henrissat B."/>
            <person name="Kuo A."/>
            <person name="Liang C."/>
            <person name="Lipzen A."/>
            <person name="Lutzoni F."/>
            <person name="Magnuson J."/>
            <person name="Mondo S."/>
            <person name="Nolan M."/>
            <person name="Ohm R."/>
            <person name="Pangilinan J."/>
            <person name="Park H.-J."/>
            <person name="Ramirez L."/>
            <person name="Alfaro M."/>
            <person name="Sun H."/>
            <person name="Tritt A."/>
            <person name="Yoshinaga Y."/>
            <person name="Zwiers L.-H."/>
            <person name="Turgeon B."/>
            <person name="Goodwin S."/>
            <person name="Spatafora J."/>
            <person name="Crous P."/>
            <person name="Grigoriev I."/>
        </authorList>
    </citation>
    <scope>NUCLEOTIDE SEQUENCE</scope>
    <source>
        <strain evidence="3">CBS 130266</strain>
    </source>
</reference>
<evidence type="ECO:0008006" key="5">
    <source>
        <dbReference type="Google" id="ProtNLM"/>
    </source>
</evidence>
<evidence type="ECO:0000313" key="4">
    <source>
        <dbReference type="Proteomes" id="UP000800235"/>
    </source>
</evidence>
<sequence length="669" mass="72313">MSANIKKPPAPGASGRASPAPGGPASPGATPRSATTRATPTTPVRNGLARNRSTGTGNGTPISARAAVKKPTSSGLGNSTSAAEAADVDDRIETAALVEELKERLSKTEAASDQFQKQIEILQSRFDDALKEQGKLEDKLHEEEERTEGLENEKRESIRARRDLEAIYETERVAAMKEKEMSSQREEELQTIIHRLKESISQQRESRPGMNEDGKLSRNTSSPQLDSGQFAPPSSLQRSNSKNNSKLIMQKDKLIESLRLELAESQIKLVEMENMGGGRMQELERTLLETRMTNARLMEDNESYQLLLSEKTLNGDFSRNDILRNNSSMNASEPSTSLADELSSAGEADQDGNDSDARVRRLESDVNALKGEKQALTLYINKIIERILQHQGGFENILSNQDEDEPSIGGAVKKPLPPKPTNKDKELPPPPPPKENVAPPLAPPEGQQSFLQRATSIARGTSRPRQRPMSSFGPPKPPGVTEDPSTAPSIPLSRTKSNRMSMQIDRRNTVDWNSAAATVVGNMYRGPSGEHAPPQSPGLASPRNSFFALRTPSGNNAPTISSIKETAGDGSDPEDNAEKARKSALDALNGGGEVPTSTDAPSPPRSVASREDRTGGGPGGAAKMTGNKMRPLRLVQEAKEEDKQKAGNRSSWIPTGVTTWLNKGTSPNP</sequence>
<feature type="compositionally biased region" description="Polar residues" evidence="2">
    <location>
        <begin position="446"/>
        <end position="459"/>
    </location>
</feature>
<feature type="compositionally biased region" description="Basic and acidic residues" evidence="2">
    <location>
        <begin position="204"/>
        <end position="216"/>
    </location>
</feature>
<feature type="compositionally biased region" description="Polar residues" evidence="2">
    <location>
        <begin position="483"/>
        <end position="501"/>
    </location>
</feature>
<evidence type="ECO:0000313" key="3">
    <source>
        <dbReference type="EMBL" id="KAF2436166.1"/>
    </source>
</evidence>
<accession>A0A9P4P409</accession>
<evidence type="ECO:0000256" key="2">
    <source>
        <dbReference type="SAM" id="MobiDB-lite"/>
    </source>
</evidence>
<dbReference type="Proteomes" id="UP000800235">
    <property type="component" value="Unassembled WGS sequence"/>
</dbReference>
<feature type="compositionally biased region" description="Polar residues" evidence="2">
    <location>
        <begin position="324"/>
        <end position="338"/>
    </location>
</feature>
<gene>
    <name evidence="3" type="ORF">EJ08DRAFT_228917</name>
</gene>
<feature type="compositionally biased region" description="Polar residues" evidence="2">
    <location>
        <begin position="51"/>
        <end position="61"/>
    </location>
</feature>